<feature type="non-terminal residue" evidence="1">
    <location>
        <position position="1"/>
    </location>
</feature>
<reference evidence="1 2" key="1">
    <citation type="submission" date="2022-05" db="EMBL/GenBank/DDBJ databases">
        <authorList>
            <consortium name="Genoscope - CEA"/>
            <person name="William W."/>
        </authorList>
    </citation>
    <scope>NUCLEOTIDE SEQUENCE [LARGE SCALE GENOMIC DNA]</scope>
</reference>
<protein>
    <submittedName>
        <fullName evidence="1">Uncharacterized protein</fullName>
    </submittedName>
</protein>
<proteinExistence type="predicted"/>
<gene>
    <name evidence="1" type="ORF">PLOB_00037043</name>
</gene>
<evidence type="ECO:0000313" key="2">
    <source>
        <dbReference type="Proteomes" id="UP001159405"/>
    </source>
</evidence>
<comment type="caution">
    <text evidence="1">The sequence shown here is derived from an EMBL/GenBank/DDBJ whole genome shotgun (WGS) entry which is preliminary data.</text>
</comment>
<accession>A0ABN8P4T7</accession>
<sequence>DKFSVAAVVDCTSLVKSFPVNLYYTLNTQATLNQLCRVLADPSEESQKYTVSAELFNKAGWRGIHSGHLGLLFNVVDEYNFDFVYLRPHSSSGCYQTGYMANGKLKFVKSAACSNGAPKGGVWFPVSVTVNGQDAQVYHSGVLVATTKPHFPPKAWGGVFAYNGYKNVILFRNFTTGPIIHVSKRCKRVVDLPRYTEMDAAHGIWPKDGFCQVAYLRDGSTSSYQLSVDMYNFMGWRGANSGHLGVFLNAEDQDNYDFVYFRPHSSGSCFQTGYVYKGQPKFDGAKTASCPNGPPKGAEWFNIRVVVSNPTPTKEVKVYLKGTLVTSFNPRYPIRKRGGVLVANGYNNVVYYKNFKFFSGPIIHVSKRCKRVVDLPGYTEMDAPHGIWPKDGFCQVAYLRDGSTSSYQLSVDMYNFMGWREANSGHLGVFLNAEDQDNYDFVYFRPHSSGSCFQTGYVYKGQPKFDGAKTASCPNGPPKGAEWFNIRAVVSNPTPTREVKVYLKGTLVTSFNPRYPIRKRGGVLVANGYKNVVYYKNFKFL</sequence>
<evidence type="ECO:0000313" key="1">
    <source>
        <dbReference type="EMBL" id="CAH3133744.1"/>
    </source>
</evidence>
<dbReference type="EMBL" id="CALNXK010000053">
    <property type="protein sequence ID" value="CAH3133744.1"/>
    <property type="molecule type" value="Genomic_DNA"/>
</dbReference>
<organism evidence="1 2">
    <name type="scientific">Porites lobata</name>
    <dbReference type="NCBI Taxonomy" id="104759"/>
    <lineage>
        <taxon>Eukaryota</taxon>
        <taxon>Metazoa</taxon>
        <taxon>Cnidaria</taxon>
        <taxon>Anthozoa</taxon>
        <taxon>Hexacorallia</taxon>
        <taxon>Scleractinia</taxon>
        <taxon>Fungiina</taxon>
        <taxon>Poritidae</taxon>
        <taxon>Porites</taxon>
    </lineage>
</organism>
<name>A0ABN8P4T7_9CNID</name>
<keyword evidence="2" id="KW-1185">Reference proteome</keyword>
<dbReference type="Gene3D" id="2.60.120.560">
    <property type="entry name" value="Exo-inulinase, domain 1"/>
    <property type="match status" value="3"/>
</dbReference>
<dbReference type="Proteomes" id="UP001159405">
    <property type="component" value="Unassembled WGS sequence"/>
</dbReference>